<proteinExistence type="predicted"/>
<organism evidence="1 2">
    <name type="scientific">Jeotgalibacillus haloalkalitolerans</name>
    <dbReference type="NCBI Taxonomy" id="3104292"/>
    <lineage>
        <taxon>Bacteria</taxon>
        <taxon>Bacillati</taxon>
        <taxon>Bacillota</taxon>
        <taxon>Bacilli</taxon>
        <taxon>Bacillales</taxon>
        <taxon>Caryophanaceae</taxon>
        <taxon>Jeotgalibacillus</taxon>
    </lineage>
</organism>
<evidence type="ECO:0000313" key="2">
    <source>
        <dbReference type="Proteomes" id="UP001292084"/>
    </source>
</evidence>
<reference evidence="1 2" key="1">
    <citation type="submission" date="2023-12" db="EMBL/GenBank/DDBJ databases">
        <title>Jeotgalibacillus haloalkaliphilus sp. nov., a novel salt-tolerant bacteria, isolated from the estuary of the Fenhe River into the Yellow River.</title>
        <authorList>
            <person name="Li Y."/>
        </authorList>
    </citation>
    <scope>NUCLEOTIDE SEQUENCE [LARGE SCALE GENOMIC DNA]</scope>
    <source>
        <strain evidence="1 2">HH7-29</strain>
    </source>
</reference>
<dbReference type="EMBL" id="JAXQNN010000001">
    <property type="protein sequence ID" value="MDZ5711096.1"/>
    <property type="molecule type" value="Genomic_DNA"/>
</dbReference>
<name>A0ABU5KIN7_9BACL</name>
<dbReference type="Pfam" id="PF10842">
    <property type="entry name" value="DUF2642"/>
    <property type="match status" value="1"/>
</dbReference>
<dbReference type="RefSeq" id="WP_322420116.1">
    <property type="nucleotide sequence ID" value="NZ_JAXQNN010000001.1"/>
</dbReference>
<dbReference type="InterPro" id="IPR020139">
    <property type="entry name" value="DUF2642"/>
</dbReference>
<evidence type="ECO:0000313" key="1">
    <source>
        <dbReference type="EMBL" id="MDZ5711096.1"/>
    </source>
</evidence>
<keyword evidence="2" id="KW-1185">Reference proteome</keyword>
<dbReference type="Proteomes" id="UP001292084">
    <property type="component" value="Unassembled WGS sequence"/>
</dbReference>
<gene>
    <name evidence="1" type="ORF">UFB30_02630</name>
</gene>
<sequence length="71" mass="8005">MNEQQLTFVSHYDPFVYQALNSLVGTMITVQTTKNPVQGTLTSAAPDHIVIEINQVPFFIRTQQIVWISPS</sequence>
<comment type="caution">
    <text evidence="1">The sequence shown here is derived from an EMBL/GenBank/DDBJ whole genome shotgun (WGS) entry which is preliminary data.</text>
</comment>
<accession>A0ABU5KIN7</accession>
<protein>
    <submittedName>
        <fullName evidence="1">YuzF family protein</fullName>
    </submittedName>
</protein>